<evidence type="ECO:0000256" key="1">
    <source>
        <dbReference type="ARBA" id="ARBA00022737"/>
    </source>
</evidence>
<sequence>MCRNVYSIHTDHLGTPKQITDQNQETVWSIEMDTFGETKSIDSKDDFTFNLRFAGQYFDQESGYHYNYHRYYDPKIGRYLTSDPIGLNGGSLNTYAYVDNEVWGSVDPYGLIKWKGTSLGGSLVAGGGGIYEYYTLWSECIGGRKGFARVKTFGSAVGFGATIGGGGGSVVLEDGRDDFDLNVFNGQYKKAGYGFGFGLTVGGALIQLGEVRTDLSSLSPSLGAGWDNSIIGTVGWSKVVTGRVTVCGCS</sequence>
<keyword evidence="1" id="KW-0677">Repeat</keyword>
<dbReference type="NCBIfam" id="TIGR03696">
    <property type="entry name" value="Rhs_assc_core"/>
    <property type="match status" value="1"/>
</dbReference>
<evidence type="ECO:0000313" key="3">
    <source>
        <dbReference type="EMBL" id="QPT45492.1"/>
    </source>
</evidence>
<accession>A0A7T3EZG5</accession>
<dbReference type="PRINTS" id="PR00394">
    <property type="entry name" value="RHSPROTEIN"/>
</dbReference>
<dbReference type="Proteomes" id="UP000594834">
    <property type="component" value="Chromosome"/>
</dbReference>
<dbReference type="InterPro" id="IPR056823">
    <property type="entry name" value="TEN-like_YD-shell"/>
</dbReference>
<proteinExistence type="predicted"/>
<dbReference type="PANTHER" id="PTHR32305">
    <property type="match status" value="1"/>
</dbReference>
<protein>
    <submittedName>
        <fullName evidence="3">RHS domain-containing protein</fullName>
    </submittedName>
</protein>
<reference evidence="3 4" key="1">
    <citation type="submission" date="2020-12" db="EMBL/GenBank/DDBJ databases">
        <title>FDA dAtabase for Regulatory Grade micrObial Sequences (FDA-ARGOS): Supporting development and validation of Infectious Disease Dx tests.</title>
        <authorList>
            <person name="Sproer C."/>
            <person name="Gronow S."/>
            <person name="Severitt S."/>
            <person name="Schroder I."/>
            <person name="Tallon L."/>
            <person name="Sadzewicz L."/>
            <person name="Zhao X."/>
            <person name="Boylan J."/>
            <person name="Ott S."/>
            <person name="Bowen H."/>
            <person name="Vavikolanu K."/>
            <person name="Mehta A."/>
            <person name="Aluvathingal J."/>
            <person name="Nadendla S."/>
            <person name="Lowell S."/>
            <person name="Myers T."/>
            <person name="Yan Y."/>
            <person name="Sichtig H."/>
        </authorList>
    </citation>
    <scope>NUCLEOTIDE SEQUENCE [LARGE SCALE GENOMIC DNA]</scope>
    <source>
        <strain evidence="3 4">FDAARGOS_869</strain>
    </source>
</reference>
<dbReference type="Gene3D" id="2.180.10.10">
    <property type="entry name" value="RHS repeat-associated core"/>
    <property type="match status" value="1"/>
</dbReference>
<organism evidence="3 4">
    <name type="scientific">Moraxella nonliquefaciens</name>
    <dbReference type="NCBI Taxonomy" id="478"/>
    <lineage>
        <taxon>Bacteria</taxon>
        <taxon>Pseudomonadati</taxon>
        <taxon>Pseudomonadota</taxon>
        <taxon>Gammaproteobacteria</taxon>
        <taxon>Moraxellales</taxon>
        <taxon>Moraxellaceae</taxon>
        <taxon>Moraxella</taxon>
    </lineage>
</organism>
<gene>
    <name evidence="3" type="ORF">I6G26_05820</name>
</gene>
<dbReference type="InterPro" id="IPR022385">
    <property type="entry name" value="Rhs_assc_core"/>
</dbReference>
<name>A0A7T3EZG5_MORNO</name>
<dbReference type="EMBL" id="CP065728">
    <property type="protein sequence ID" value="QPT45492.1"/>
    <property type="molecule type" value="Genomic_DNA"/>
</dbReference>
<dbReference type="RefSeq" id="WP_082995434.1">
    <property type="nucleotide sequence ID" value="NZ_CP065728.1"/>
</dbReference>
<feature type="domain" description="Teneurin-like YD-shell" evidence="2">
    <location>
        <begin position="4"/>
        <end position="83"/>
    </location>
</feature>
<evidence type="ECO:0000259" key="2">
    <source>
        <dbReference type="Pfam" id="PF25023"/>
    </source>
</evidence>
<evidence type="ECO:0000313" key="4">
    <source>
        <dbReference type="Proteomes" id="UP000594834"/>
    </source>
</evidence>
<dbReference type="InterPro" id="IPR050708">
    <property type="entry name" value="T6SS_VgrG/RHS"/>
</dbReference>
<keyword evidence="4" id="KW-1185">Reference proteome</keyword>
<dbReference type="Pfam" id="PF25023">
    <property type="entry name" value="TEN_YD-shell"/>
    <property type="match status" value="1"/>
</dbReference>
<dbReference type="PANTHER" id="PTHR32305:SF15">
    <property type="entry name" value="PROTEIN RHSA-RELATED"/>
    <property type="match status" value="1"/>
</dbReference>